<evidence type="ECO:0000256" key="2">
    <source>
        <dbReference type="SAM" id="Phobius"/>
    </source>
</evidence>
<gene>
    <name evidence="3" type="ORF">TIFTF001_056637</name>
    <name evidence="4" type="ORF">TIFTF001_056640</name>
</gene>
<keyword evidence="2" id="KW-0472">Membrane</keyword>
<evidence type="ECO:0000313" key="4">
    <source>
        <dbReference type="EMBL" id="GMN75660.1"/>
    </source>
</evidence>
<sequence>MFAGHLGQLELAGATLANSWATVTGFAFMVGLSGAIETLCGQGFGAKLYNILGIHLQAACITSFLFSVIISFVWFYTEPILIFVHQDPQIAKAAATYMKFLIPGVFAYGFLQNIL</sequence>
<dbReference type="EMBL" id="BTGU01021501">
    <property type="protein sequence ID" value="GMN75651.1"/>
    <property type="molecule type" value="Genomic_DNA"/>
</dbReference>
<comment type="similarity">
    <text evidence="1">Belongs to the multi antimicrobial extrusion (MATE) (TC 2.A.66.1) family.</text>
</comment>
<keyword evidence="5" id="KW-1185">Reference proteome</keyword>
<feature type="transmembrane region" description="Helical" evidence="2">
    <location>
        <begin position="89"/>
        <end position="111"/>
    </location>
</feature>
<evidence type="ECO:0000313" key="3">
    <source>
        <dbReference type="EMBL" id="GMN75651.1"/>
    </source>
</evidence>
<keyword evidence="2" id="KW-0812">Transmembrane</keyword>
<feature type="transmembrane region" description="Helical" evidence="2">
    <location>
        <begin position="52"/>
        <end position="77"/>
    </location>
</feature>
<dbReference type="GO" id="GO:0015297">
    <property type="term" value="F:antiporter activity"/>
    <property type="evidence" value="ECO:0007669"/>
    <property type="project" value="InterPro"/>
</dbReference>
<organism evidence="3 5">
    <name type="scientific">Ficus carica</name>
    <name type="common">Common fig</name>
    <dbReference type="NCBI Taxonomy" id="3494"/>
    <lineage>
        <taxon>Eukaryota</taxon>
        <taxon>Viridiplantae</taxon>
        <taxon>Streptophyta</taxon>
        <taxon>Embryophyta</taxon>
        <taxon>Tracheophyta</taxon>
        <taxon>Spermatophyta</taxon>
        <taxon>Magnoliopsida</taxon>
        <taxon>eudicotyledons</taxon>
        <taxon>Gunneridae</taxon>
        <taxon>Pentapetalae</taxon>
        <taxon>rosids</taxon>
        <taxon>fabids</taxon>
        <taxon>Rosales</taxon>
        <taxon>Moraceae</taxon>
        <taxon>Ficeae</taxon>
        <taxon>Ficus</taxon>
    </lineage>
</organism>
<dbReference type="GO" id="GO:0042910">
    <property type="term" value="F:xenobiotic transmembrane transporter activity"/>
    <property type="evidence" value="ECO:0007669"/>
    <property type="project" value="InterPro"/>
</dbReference>
<dbReference type="Pfam" id="PF01554">
    <property type="entry name" value="MatE"/>
    <property type="match status" value="1"/>
</dbReference>
<evidence type="ECO:0000256" key="1">
    <source>
        <dbReference type="ARBA" id="ARBA00010199"/>
    </source>
</evidence>
<feature type="non-terminal residue" evidence="3">
    <location>
        <position position="1"/>
    </location>
</feature>
<name>A0AA88JJM9_FICCA</name>
<proteinExistence type="inferred from homology"/>
<keyword evidence="2" id="KW-1133">Transmembrane helix</keyword>
<dbReference type="GO" id="GO:0016020">
    <property type="term" value="C:membrane"/>
    <property type="evidence" value="ECO:0007669"/>
    <property type="project" value="InterPro"/>
</dbReference>
<dbReference type="EMBL" id="BTGU01021508">
    <property type="protein sequence ID" value="GMN75660.1"/>
    <property type="molecule type" value="Genomic_DNA"/>
</dbReference>
<reference evidence="3" key="1">
    <citation type="submission" date="2023-07" db="EMBL/GenBank/DDBJ databases">
        <title>draft genome sequence of fig (Ficus carica).</title>
        <authorList>
            <person name="Takahashi T."/>
            <person name="Nishimura K."/>
        </authorList>
    </citation>
    <scope>NUCLEOTIDE SEQUENCE</scope>
</reference>
<dbReference type="AlphaFoldDB" id="A0AA88JJM9"/>
<dbReference type="InterPro" id="IPR002528">
    <property type="entry name" value="MATE_fam"/>
</dbReference>
<accession>A0AA88JJM9</accession>
<protein>
    <submittedName>
        <fullName evidence="3">Uncharacterized protein</fullName>
    </submittedName>
</protein>
<comment type="caution">
    <text evidence="3">The sequence shown here is derived from an EMBL/GenBank/DDBJ whole genome shotgun (WGS) entry which is preliminary data.</text>
</comment>
<dbReference type="Proteomes" id="UP001187192">
    <property type="component" value="Unassembled WGS sequence"/>
</dbReference>
<dbReference type="PANTHER" id="PTHR11206">
    <property type="entry name" value="MULTIDRUG RESISTANCE PROTEIN"/>
    <property type="match status" value="1"/>
</dbReference>
<evidence type="ECO:0000313" key="5">
    <source>
        <dbReference type="Proteomes" id="UP001187192"/>
    </source>
</evidence>
<feature type="transmembrane region" description="Helical" evidence="2">
    <location>
        <begin position="20"/>
        <end position="40"/>
    </location>
</feature>